<dbReference type="CDD" id="cd04182">
    <property type="entry name" value="GT_2_like_f"/>
    <property type="match status" value="1"/>
</dbReference>
<keyword evidence="3" id="KW-1185">Reference proteome</keyword>
<reference evidence="2 3" key="1">
    <citation type="submission" date="2021-06" db="EMBL/GenBank/DDBJ databases">
        <authorList>
            <person name="Criscuolo A."/>
        </authorList>
    </citation>
    <scope>NUCLEOTIDE SEQUENCE [LARGE SCALE GENOMIC DNA]</scope>
    <source>
        <strain evidence="3">CIP 111802</strain>
    </source>
</reference>
<comment type="caution">
    <text evidence="2">The sequence shown here is derived from an EMBL/GenBank/DDBJ whole genome shotgun (WGS) entry which is preliminary data.</text>
</comment>
<dbReference type="EMBL" id="CAJVCE010000001">
    <property type="protein sequence ID" value="CAG7615866.1"/>
    <property type="molecule type" value="Genomic_DNA"/>
</dbReference>
<gene>
    <name evidence="2" type="primary">pucB</name>
    <name evidence="2" type="ORF">PAECIP111802_00220</name>
</gene>
<name>A0ABN7TD78_9BACL</name>
<dbReference type="Pfam" id="PF12804">
    <property type="entry name" value="NTP_transf_3"/>
    <property type="match status" value="1"/>
</dbReference>
<dbReference type="RefSeq" id="WP_218096602.1">
    <property type="nucleotide sequence ID" value="NZ_CAJVCE010000001.1"/>
</dbReference>
<dbReference type="PANTHER" id="PTHR43777:SF1">
    <property type="entry name" value="MOLYBDENUM COFACTOR CYTIDYLYLTRANSFERASE"/>
    <property type="match status" value="1"/>
</dbReference>
<accession>A0ABN7TD78</accession>
<evidence type="ECO:0000313" key="2">
    <source>
        <dbReference type="EMBL" id="CAG7615866.1"/>
    </source>
</evidence>
<sequence length="213" mass="23334">MKPNKITGIYLAAGRSTRMGSNKLRLPLGSMNVGSYGLAAAVRSILDHVLVVSGNETADWIHSDLYRDPVQRKWSVINCPDADMGQAHSLRCGVQAAISLESSAVMILLADQPLISAAMIDELLIHYQKERSANSGTAYAASRYNGLARPPVIFDRRIFPDLLHLQGDQGARSMIRNETAGTYVDFADTDLFTDVDTEDDYALLLEKTGFLKS</sequence>
<dbReference type="InterPro" id="IPR025877">
    <property type="entry name" value="MobA-like_NTP_Trfase"/>
</dbReference>
<proteinExistence type="predicted"/>
<feature type="domain" description="MobA-like NTP transferase" evidence="1">
    <location>
        <begin position="8"/>
        <end position="177"/>
    </location>
</feature>
<evidence type="ECO:0000259" key="1">
    <source>
        <dbReference type="Pfam" id="PF12804"/>
    </source>
</evidence>
<protein>
    <submittedName>
        <fullName evidence="2">Purine catabolism protein PucB</fullName>
    </submittedName>
</protein>
<dbReference type="Proteomes" id="UP000730618">
    <property type="component" value="Unassembled WGS sequence"/>
</dbReference>
<evidence type="ECO:0000313" key="3">
    <source>
        <dbReference type="Proteomes" id="UP000730618"/>
    </source>
</evidence>
<dbReference type="PANTHER" id="PTHR43777">
    <property type="entry name" value="MOLYBDENUM COFACTOR CYTIDYLYLTRANSFERASE"/>
    <property type="match status" value="1"/>
</dbReference>
<organism evidence="2 3">
    <name type="scientific">Paenibacillus allorhizosphaerae</name>
    <dbReference type="NCBI Taxonomy" id="2849866"/>
    <lineage>
        <taxon>Bacteria</taxon>
        <taxon>Bacillati</taxon>
        <taxon>Bacillota</taxon>
        <taxon>Bacilli</taxon>
        <taxon>Bacillales</taxon>
        <taxon>Paenibacillaceae</taxon>
        <taxon>Paenibacillus</taxon>
    </lineage>
</organism>